<keyword evidence="2" id="KW-1185">Reference proteome</keyword>
<comment type="caution">
    <text evidence="1">The sequence shown here is derived from an EMBL/GenBank/DDBJ whole genome shotgun (WGS) entry which is preliminary data.</text>
</comment>
<feature type="non-terminal residue" evidence="1">
    <location>
        <position position="1"/>
    </location>
</feature>
<reference evidence="1 2" key="1">
    <citation type="journal article" date="2018" name="Sci. Rep.">
        <title>Genomic signatures of local adaptation to the degree of environmental predictability in rotifers.</title>
        <authorList>
            <person name="Franch-Gras L."/>
            <person name="Hahn C."/>
            <person name="Garcia-Roger E.M."/>
            <person name="Carmona M.J."/>
            <person name="Serra M."/>
            <person name="Gomez A."/>
        </authorList>
    </citation>
    <scope>NUCLEOTIDE SEQUENCE [LARGE SCALE GENOMIC DNA]</scope>
    <source>
        <strain evidence="1">HYR1</strain>
    </source>
</reference>
<accession>A0A3M7P5L1</accession>
<sequence length="60" mass="7128">SLEKIENKSNLFSIFCSSVHQIVKLNGIVIHGKQLKAYSRRYFLCRFQMKKNMLLESMIY</sequence>
<organism evidence="1 2">
    <name type="scientific">Brachionus plicatilis</name>
    <name type="common">Marine rotifer</name>
    <name type="synonym">Brachionus muelleri</name>
    <dbReference type="NCBI Taxonomy" id="10195"/>
    <lineage>
        <taxon>Eukaryota</taxon>
        <taxon>Metazoa</taxon>
        <taxon>Spiralia</taxon>
        <taxon>Gnathifera</taxon>
        <taxon>Rotifera</taxon>
        <taxon>Eurotatoria</taxon>
        <taxon>Monogononta</taxon>
        <taxon>Pseudotrocha</taxon>
        <taxon>Ploima</taxon>
        <taxon>Brachionidae</taxon>
        <taxon>Brachionus</taxon>
    </lineage>
</organism>
<gene>
    <name evidence="1" type="ORF">BpHYR1_020635</name>
</gene>
<proteinExistence type="predicted"/>
<name>A0A3M7P5L1_BRAPC</name>
<evidence type="ECO:0000313" key="1">
    <source>
        <dbReference type="EMBL" id="RMZ94219.1"/>
    </source>
</evidence>
<dbReference type="AlphaFoldDB" id="A0A3M7P5L1"/>
<protein>
    <submittedName>
        <fullName evidence="1">Uncharacterized protein</fullName>
    </submittedName>
</protein>
<dbReference type="Proteomes" id="UP000276133">
    <property type="component" value="Unassembled WGS sequence"/>
</dbReference>
<dbReference type="EMBL" id="REGN01013215">
    <property type="protein sequence ID" value="RMZ94219.1"/>
    <property type="molecule type" value="Genomic_DNA"/>
</dbReference>
<evidence type="ECO:0000313" key="2">
    <source>
        <dbReference type="Proteomes" id="UP000276133"/>
    </source>
</evidence>